<dbReference type="InterPro" id="IPR011990">
    <property type="entry name" value="TPR-like_helical_dom_sf"/>
</dbReference>
<sequence length="330" mass="38197">MYWARSWFCLTGMMLSPNLRRFLIMDKKLLATVMQVLKNKPQYLVRDLKGAISRFLMMALREDYARDQIDIDLVLKFISRELKGWKQYSAMTFHNLLSQNVLMSLFYDILGAEAFKSQAIELINTKYTSLKTHLKLVNNVDDLPKCNCCGRESNDNGESLKRCSACGLVKYCSVECQRKDCPSHKPICKAHQQRMKEQTLESSEEDVKTKPYSAETLKNKGNDAFKQKDFKKAISFNERAFNQQDSTSIRHILYSNLAQCYFCLKQYEESIKNCDLALELDASFTKAYYRKAACLAELKKRTQAIQVLEEGLKTDPTNEQLLSLKEKLLK</sequence>
<dbReference type="Gene3D" id="1.25.40.10">
    <property type="entry name" value="Tetratricopeptide repeat domain"/>
    <property type="match status" value="1"/>
</dbReference>
<dbReference type="VEuPathDB" id="AmoebaDB:FDP41_000933"/>
<dbReference type="Proteomes" id="UP000444721">
    <property type="component" value="Unassembled WGS sequence"/>
</dbReference>
<gene>
    <name evidence="8" type="ORF">FDP41_000933</name>
</gene>
<dbReference type="InterPro" id="IPR002893">
    <property type="entry name" value="Znf_MYND"/>
</dbReference>
<evidence type="ECO:0000256" key="6">
    <source>
        <dbReference type="PROSITE-ProRule" id="PRU00339"/>
    </source>
</evidence>
<dbReference type="VEuPathDB" id="AmoebaDB:NfTy_050570"/>
<dbReference type="GeneID" id="68108151"/>
<evidence type="ECO:0000256" key="2">
    <source>
        <dbReference type="ARBA" id="ARBA00022771"/>
    </source>
</evidence>
<evidence type="ECO:0000256" key="3">
    <source>
        <dbReference type="ARBA" id="ARBA00022803"/>
    </source>
</evidence>
<dbReference type="PROSITE" id="PS50005">
    <property type="entry name" value="TPR"/>
    <property type="match status" value="1"/>
</dbReference>
<dbReference type="AlphaFoldDB" id="A0A6A5C1Q7"/>
<dbReference type="PROSITE" id="PS01360">
    <property type="entry name" value="ZF_MYND_1"/>
    <property type="match status" value="1"/>
</dbReference>
<dbReference type="SUPFAM" id="SSF48452">
    <property type="entry name" value="TPR-like"/>
    <property type="match status" value="1"/>
</dbReference>
<protein>
    <recommendedName>
        <fullName evidence="7">MYND-type domain-containing protein</fullName>
    </recommendedName>
</protein>
<dbReference type="GO" id="GO:0101031">
    <property type="term" value="C:protein folding chaperone complex"/>
    <property type="evidence" value="ECO:0007669"/>
    <property type="project" value="TreeGrafter"/>
</dbReference>
<proteinExistence type="predicted"/>
<evidence type="ECO:0000259" key="7">
    <source>
        <dbReference type="PROSITE" id="PS50865"/>
    </source>
</evidence>
<keyword evidence="1" id="KW-0479">Metal-binding</keyword>
<keyword evidence="3 6" id="KW-0802">TPR repeat</keyword>
<comment type="caution">
    <text evidence="8">The sequence shown here is derived from an EMBL/GenBank/DDBJ whole genome shotgun (WGS) entry which is preliminary data.</text>
</comment>
<dbReference type="Pfam" id="PF01753">
    <property type="entry name" value="zf-MYND"/>
    <property type="match status" value="1"/>
</dbReference>
<dbReference type="EMBL" id="VFQX01000022">
    <property type="protein sequence ID" value="KAF0979780.1"/>
    <property type="molecule type" value="Genomic_DNA"/>
</dbReference>
<dbReference type="PANTHER" id="PTHR46423">
    <property type="entry name" value="RNA POLYMERASE II-ASSOCIATED PROTEIN 3"/>
    <property type="match status" value="1"/>
</dbReference>
<organism evidence="8 9">
    <name type="scientific">Naegleria fowleri</name>
    <name type="common">Brain eating amoeba</name>
    <dbReference type="NCBI Taxonomy" id="5763"/>
    <lineage>
        <taxon>Eukaryota</taxon>
        <taxon>Discoba</taxon>
        <taxon>Heterolobosea</taxon>
        <taxon>Tetramitia</taxon>
        <taxon>Eutetramitia</taxon>
        <taxon>Vahlkampfiidae</taxon>
        <taxon>Naegleria</taxon>
    </lineage>
</organism>
<dbReference type="PROSITE" id="PS50865">
    <property type="entry name" value="ZF_MYND_2"/>
    <property type="match status" value="1"/>
</dbReference>
<dbReference type="OrthoDB" id="2335338at2759"/>
<dbReference type="Gene3D" id="6.10.140.2220">
    <property type="match status" value="1"/>
</dbReference>
<dbReference type="GO" id="GO:0008270">
    <property type="term" value="F:zinc ion binding"/>
    <property type="evidence" value="ECO:0007669"/>
    <property type="project" value="UniProtKB-KW"/>
</dbReference>
<feature type="repeat" description="TPR" evidence="6">
    <location>
        <begin position="285"/>
        <end position="318"/>
    </location>
</feature>
<evidence type="ECO:0000313" key="9">
    <source>
        <dbReference type="Proteomes" id="UP000444721"/>
    </source>
</evidence>
<keyword evidence="4" id="KW-0862">Zinc</keyword>
<evidence type="ECO:0000313" key="8">
    <source>
        <dbReference type="EMBL" id="KAF0979780.1"/>
    </source>
</evidence>
<keyword evidence="9" id="KW-1185">Reference proteome</keyword>
<dbReference type="Pfam" id="PF12895">
    <property type="entry name" value="ANAPC3"/>
    <property type="match status" value="1"/>
</dbReference>
<accession>A0A6A5C1Q7</accession>
<dbReference type="PANTHER" id="PTHR46423:SF1">
    <property type="entry name" value="RNA POLYMERASE II-ASSOCIATED PROTEIN 3"/>
    <property type="match status" value="1"/>
</dbReference>
<dbReference type="RefSeq" id="XP_044564493.1">
    <property type="nucleotide sequence ID" value="XM_044713277.1"/>
</dbReference>
<keyword evidence="2 5" id="KW-0863">Zinc-finger</keyword>
<dbReference type="InterPro" id="IPR019734">
    <property type="entry name" value="TPR_rpt"/>
</dbReference>
<evidence type="ECO:0000256" key="5">
    <source>
        <dbReference type="PROSITE-ProRule" id="PRU00134"/>
    </source>
</evidence>
<evidence type="ECO:0000256" key="1">
    <source>
        <dbReference type="ARBA" id="ARBA00022723"/>
    </source>
</evidence>
<name>A0A6A5C1Q7_NAEFO</name>
<evidence type="ECO:0000256" key="4">
    <source>
        <dbReference type="ARBA" id="ARBA00022833"/>
    </source>
</evidence>
<dbReference type="SMART" id="SM00028">
    <property type="entry name" value="TPR"/>
    <property type="match status" value="3"/>
</dbReference>
<feature type="domain" description="MYND-type" evidence="7">
    <location>
        <begin position="146"/>
        <end position="188"/>
    </location>
</feature>
<reference evidence="8 9" key="1">
    <citation type="journal article" date="2019" name="Sci. Rep.">
        <title>Nanopore sequencing improves the draft genome of the human pathogenic amoeba Naegleria fowleri.</title>
        <authorList>
            <person name="Liechti N."/>
            <person name="Schurch N."/>
            <person name="Bruggmann R."/>
            <person name="Wittwer M."/>
        </authorList>
    </citation>
    <scope>NUCLEOTIDE SEQUENCE [LARGE SCALE GENOMIC DNA]</scope>
    <source>
        <strain evidence="8 9">ATCC 30894</strain>
    </source>
</reference>
<dbReference type="SUPFAM" id="SSF144232">
    <property type="entry name" value="HIT/MYND zinc finger-like"/>
    <property type="match status" value="1"/>
</dbReference>
<dbReference type="InterPro" id="IPR051966">
    <property type="entry name" value="RPAP3"/>
</dbReference>